<gene>
    <name evidence="1" type="ORF">NIIDMKKI_47300</name>
</gene>
<proteinExistence type="predicted"/>
<dbReference type="Gene3D" id="1.10.540.10">
    <property type="entry name" value="Acyl-CoA dehydrogenase/oxidase, N-terminal domain"/>
    <property type="match status" value="1"/>
</dbReference>
<protein>
    <submittedName>
        <fullName evidence="1">Uncharacterized protein</fullName>
    </submittedName>
</protein>
<keyword evidence="2" id="KW-1185">Reference proteome</keyword>
<organism evidence="1 2">
    <name type="scientific">Mycobacterium kansasii</name>
    <dbReference type="NCBI Taxonomy" id="1768"/>
    <lineage>
        <taxon>Bacteria</taxon>
        <taxon>Bacillati</taxon>
        <taxon>Actinomycetota</taxon>
        <taxon>Actinomycetes</taxon>
        <taxon>Mycobacteriales</taxon>
        <taxon>Mycobacteriaceae</taxon>
        <taxon>Mycobacterium</taxon>
    </lineage>
</organism>
<name>A0A7G1IGJ1_MYCKA</name>
<reference evidence="1 2" key="1">
    <citation type="submission" date="2020-07" db="EMBL/GenBank/DDBJ databases">
        <title>Mycobacterium kansasii (former subtype) with zoonotic potential isolated from diseased indoor pet cat, Japan.</title>
        <authorList>
            <person name="Fukano H."/>
            <person name="Terazono T."/>
            <person name="Hoshino Y."/>
        </authorList>
    </citation>
    <scope>NUCLEOTIDE SEQUENCE [LARGE SCALE GENOMIC DNA]</scope>
    <source>
        <strain evidence="1 2">Kuro-I</strain>
    </source>
</reference>
<dbReference type="GO" id="GO:0016627">
    <property type="term" value="F:oxidoreductase activity, acting on the CH-CH group of donors"/>
    <property type="evidence" value="ECO:0007669"/>
    <property type="project" value="InterPro"/>
</dbReference>
<sequence length="74" mass="8561">MSAADLLYSDTEEALRDSVRQLFADRCPPELVVRSYDALPQDFSELWRTLAADLGWPGYWFPSRWAEQARVPVK</sequence>
<evidence type="ECO:0000313" key="1">
    <source>
        <dbReference type="EMBL" id="BCI89524.1"/>
    </source>
</evidence>
<dbReference type="InterPro" id="IPR009100">
    <property type="entry name" value="AcylCoA_DH/oxidase_NM_dom_sf"/>
</dbReference>
<dbReference type="GO" id="GO:0050660">
    <property type="term" value="F:flavin adenine dinucleotide binding"/>
    <property type="evidence" value="ECO:0007669"/>
    <property type="project" value="InterPro"/>
</dbReference>
<dbReference type="EMBL" id="AP023343">
    <property type="protein sequence ID" value="BCI89524.1"/>
    <property type="molecule type" value="Genomic_DNA"/>
</dbReference>
<dbReference type="AlphaFoldDB" id="A0A7G1IGJ1"/>
<accession>A0A7G1IGJ1</accession>
<dbReference type="SUPFAM" id="SSF56645">
    <property type="entry name" value="Acyl-CoA dehydrogenase NM domain-like"/>
    <property type="match status" value="1"/>
</dbReference>
<dbReference type="Proteomes" id="UP000516380">
    <property type="component" value="Chromosome"/>
</dbReference>
<evidence type="ECO:0000313" key="2">
    <source>
        <dbReference type="Proteomes" id="UP000516380"/>
    </source>
</evidence>
<dbReference type="InterPro" id="IPR037069">
    <property type="entry name" value="AcylCoA_DH/ox_N_sf"/>
</dbReference>